<dbReference type="NCBIfam" id="TIGR02814">
    <property type="entry name" value="pfaD_fam"/>
    <property type="match status" value="1"/>
</dbReference>
<evidence type="ECO:0000259" key="1">
    <source>
        <dbReference type="Pfam" id="PF18328"/>
    </source>
</evidence>
<dbReference type="InterPro" id="IPR040981">
    <property type="entry name" value="PfaD_N"/>
</dbReference>
<sequence>MKTIETVLNKHDNGLGFFTCNHYQNQVWKGSLDCVSFEKSGIKDKLLTLDQPCYIIKIAGKIGATNDGYLAPNDHSLSGQAELLISLLPLRLQQLGDSSFLNAYGVKYAYMTGAMAGGIASEEMVIALGKDKILSSFGAGGLLPERLESAINSIQQALPNGPYAFNLIHSPNEPAIERRAVDLYLKYGVRTVEASAFLDLTPNIVYYRVAGLRLNAANQIDIRNKVIAKISRREVATKFLQPAPARILKELIQQGLITEFQATLASQVPMADDITVEADSGGHTDNRPLVCLLPSIIALKNEIQEQYNYSVPIRIGVAGGIGTPESALAGFMMGAAYIVTGSINQSCVESGACEHTKKLLAQAEMADMIMAPAADMFEMGVKLQVLKRGTMFPMRAQKLYELYRTYDSIEQIPKAEKEKLEKQIFRKSLAEVWEGTAAYLSQKNPEKLGKAVNNPKLKMALIFRWYLGLSSRWSSTGEKGREVDYQIWCGPAMGGFNDWVRGSYLSEPNQRHVVDVANQIMKGTAFLYRSHSLKMQGLQMPPYYSQYQPISSTLEKLK</sequence>
<dbReference type="EMBL" id="LJOY01000011">
    <property type="protein sequence ID" value="OBQ26444.1"/>
    <property type="molecule type" value="Genomic_DNA"/>
</dbReference>
<dbReference type="InterPro" id="IPR014179">
    <property type="entry name" value="PfaD-like_TIM-barrel"/>
</dbReference>
<organism evidence="3 4">
    <name type="scientific">Aphanizomenon flos-aquae LD13</name>
    <dbReference type="NCBI Taxonomy" id="1710894"/>
    <lineage>
        <taxon>Bacteria</taxon>
        <taxon>Bacillati</taxon>
        <taxon>Cyanobacteriota</taxon>
        <taxon>Cyanophyceae</taxon>
        <taxon>Nostocales</taxon>
        <taxon>Aphanizomenonaceae</taxon>
        <taxon>Aphanizomenon</taxon>
    </lineage>
</organism>
<dbReference type="Gene3D" id="3.20.20.70">
    <property type="entry name" value="Aldolase class I"/>
    <property type="match status" value="1"/>
</dbReference>
<name>A0A1B7VZP6_APHFL</name>
<dbReference type="AlphaFoldDB" id="A0A1B7VZP6"/>
<dbReference type="Proteomes" id="UP000092382">
    <property type="component" value="Unassembled WGS sequence"/>
</dbReference>
<evidence type="ECO:0000313" key="3">
    <source>
        <dbReference type="EMBL" id="OBQ26444.1"/>
    </source>
</evidence>
<feature type="domain" description="[Acyl-carrier-protein] S-malonyltransferase-like inserted helical" evidence="2">
    <location>
        <begin position="406"/>
        <end position="485"/>
    </location>
</feature>
<dbReference type="Pfam" id="PF18328">
    <property type="entry name" value="PfaD_N"/>
    <property type="match status" value="1"/>
</dbReference>
<evidence type="ECO:0000313" key="4">
    <source>
        <dbReference type="Proteomes" id="UP000092382"/>
    </source>
</evidence>
<dbReference type="Pfam" id="PF21607">
    <property type="entry name" value="FabD_helical_ins"/>
    <property type="match status" value="1"/>
</dbReference>
<dbReference type="CDD" id="cd04742">
    <property type="entry name" value="NPD_FabD"/>
    <property type="match status" value="1"/>
</dbReference>
<dbReference type="Pfam" id="PF03060">
    <property type="entry name" value="NMO"/>
    <property type="match status" value="1"/>
</dbReference>
<comment type="caution">
    <text evidence="3">The sequence shown here is derived from an EMBL/GenBank/DDBJ whole genome shotgun (WGS) entry which is preliminary data.</text>
</comment>
<keyword evidence="3" id="KW-0223">Dioxygenase</keyword>
<dbReference type="PATRIC" id="fig|1710894.3.peg.1984"/>
<accession>A0A1B7VZP6</accession>
<dbReference type="SUPFAM" id="SSF51395">
    <property type="entry name" value="FMN-linked oxidoreductases"/>
    <property type="match status" value="1"/>
</dbReference>
<reference evidence="3 4" key="1">
    <citation type="submission" date="2015-09" db="EMBL/GenBank/DDBJ databases">
        <title>Whole genome shotgun sequence assembly of Aphanizomenon flos-aquae UKL13.</title>
        <authorList>
            <person name="Driscoll C."/>
        </authorList>
    </citation>
    <scope>NUCLEOTIDE SEQUENCE [LARGE SCALE GENOMIC DNA]</scope>
    <source>
        <strain evidence="3">MDT13</strain>
    </source>
</reference>
<protein>
    <submittedName>
        <fullName evidence="3">2-nitropropane dioxygenase</fullName>
    </submittedName>
</protein>
<feature type="domain" description="Fatty acid synthase subunit PfaD N-terminal" evidence="1">
    <location>
        <begin position="28"/>
        <end position="87"/>
    </location>
</feature>
<keyword evidence="3" id="KW-0560">Oxidoreductase</keyword>
<dbReference type="InterPro" id="IPR013785">
    <property type="entry name" value="Aldolase_TIM"/>
</dbReference>
<dbReference type="PANTHER" id="PTHR32332:SF20">
    <property type="entry name" value="2-NITROPROPANE DIOXYGENASE-LIKE PROTEIN"/>
    <property type="match status" value="1"/>
</dbReference>
<dbReference type="InterPro" id="IPR049489">
    <property type="entry name" value="FabD-like_helical_ins"/>
</dbReference>
<gene>
    <name evidence="3" type="ORF">AN481_04975</name>
</gene>
<proteinExistence type="predicted"/>
<evidence type="ECO:0000259" key="2">
    <source>
        <dbReference type="Pfam" id="PF21607"/>
    </source>
</evidence>
<dbReference type="GO" id="GO:0051213">
    <property type="term" value="F:dioxygenase activity"/>
    <property type="evidence" value="ECO:0007669"/>
    <property type="project" value="UniProtKB-KW"/>
</dbReference>
<dbReference type="PANTHER" id="PTHR32332">
    <property type="entry name" value="2-NITROPROPANE DIOXYGENASE"/>
    <property type="match status" value="1"/>
</dbReference>